<sequence length="63" mass="7279">MLAANQCNIYNFISFDMGMLVVDFCGIIALYKFYLHESCKYNCLKVYDKMPAVVDFSITVYLS</sequence>
<protein>
    <submittedName>
        <fullName evidence="2">Uncharacterized protein</fullName>
    </submittedName>
</protein>
<name>A0A284VNK9_9EURY</name>
<gene>
    <name evidence="2" type="ORF">MNV_2060018</name>
</gene>
<evidence type="ECO:0000313" key="3">
    <source>
        <dbReference type="Proteomes" id="UP000218615"/>
    </source>
</evidence>
<accession>A0A284VNK9</accession>
<reference evidence="3" key="1">
    <citation type="submission" date="2017-06" db="EMBL/GenBank/DDBJ databases">
        <authorList>
            <person name="Cremers G."/>
        </authorList>
    </citation>
    <scope>NUCLEOTIDE SEQUENCE [LARGE SCALE GENOMIC DNA]</scope>
</reference>
<evidence type="ECO:0000313" key="2">
    <source>
        <dbReference type="EMBL" id="SNQ60876.1"/>
    </source>
</evidence>
<keyword evidence="1" id="KW-0812">Transmembrane</keyword>
<evidence type="ECO:0000256" key="1">
    <source>
        <dbReference type="SAM" id="Phobius"/>
    </source>
</evidence>
<proteinExistence type="predicted"/>
<dbReference type="Proteomes" id="UP000218615">
    <property type="component" value="Unassembled WGS sequence"/>
</dbReference>
<dbReference type="AlphaFoldDB" id="A0A284VNK9"/>
<dbReference type="EMBL" id="FZMP01000120">
    <property type="protein sequence ID" value="SNQ60876.1"/>
    <property type="molecule type" value="Genomic_DNA"/>
</dbReference>
<organism evidence="2 3">
    <name type="scientific">Candidatus Methanoperedens nitratireducens</name>
    <dbReference type="NCBI Taxonomy" id="1392998"/>
    <lineage>
        <taxon>Archaea</taxon>
        <taxon>Methanobacteriati</taxon>
        <taxon>Methanobacteriota</taxon>
        <taxon>Stenosarchaea group</taxon>
        <taxon>Methanomicrobia</taxon>
        <taxon>Methanosarcinales</taxon>
        <taxon>ANME-2 cluster</taxon>
        <taxon>Candidatus Methanoperedentaceae</taxon>
        <taxon>Candidatus Methanoperedens</taxon>
    </lineage>
</organism>
<feature type="transmembrane region" description="Helical" evidence="1">
    <location>
        <begin position="12"/>
        <end position="35"/>
    </location>
</feature>
<keyword evidence="1" id="KW-1133">Transmembrane helix</keyword>
<keyword evidence="1" id="KW-0472">Membrane</keyword>
<keyword evidence="3" id="KW-1185">Reference proteome</keyword>